<feature type="compositionally biased region" description="Gly residues" evidence="1">
    <location>
        <begin position="117"/>
        <end position="132"/>
    </location>
</feature>
<reference evidence="2" key="1">
    <citation type="submission" date="2021-01" db="EMBL/GenBank/DDBJ databases">
        <title>Whole genome shotgun sequence of Planobispora rosea NBRC 15558.</title>
        <authorList>
            <person name="Komaki H."/>
            <person name="Tamura T."/>
        </authorList>
    </citation>
    <scope>NUCLEOTIDE SEQUENCE</scope>
    <source>
        <strain evidence="2">NBRC 15558</strain>
    </source>
</reference>
<comment type="caution">
    <text evidence="2">The sequence shown here is derived from an EMBL/GenBank/DDBJ whole genome shotgun (WGS) entry which is preliminary data.</text>
</comment>
<feature type="region of interest" description="Disordered" evidence="1">
    <location>
        <begin position="87"/>
        <end position="157"/>
    </location>
</feature>
<evidence type="ECO:0000256" key="1">
    <source>
        <dbReference type="SAM" id="MobiDB-lite"/>
    </source>
</evidence>
<feature type="compositionally biased region" description="Basic residues" evidence="1">
    <location>
        <begin position="99"/>
        <end position="111"/>
    </location>
</feature>
<proteinExistence type="predicted"/>
<accession>A0A8J3WF18</accession>
<protein>
    <submittedName>
        <fullName evidence="2">Uncharacterized protein</fullName>
    </submittedName>
</protein>
<evidence type="ECO:0000313" key="3">
    <source>
        <dbReference type="Proteomes" id="UP000655044"/>
    </source>
</evidence>
<organism evidence="2 3">
    <name type="scientific">Planobispora rosea</name>
    <dbReference type="NCBI Taxonomy" id="35762"/>
    <lineage>
        <taxon>Bacteria</taxon>
        <taxon>Bacillati</taxon>
        <taxon>Actinomycetota</taxon>
        <taxon>Actinomycetes</taxon>
        <taxon>Streptosporangiales</taxon>
        <taxon>Streptosporangiaceae</taxon>
        <taxon>Planobispora</taxon>
    </lineage>
</organism>
<gene>
    <name evidence="2" type="ORF">Pro02_48250</name>
</gene>
<dbReference type="EMBL" id="BOOI01000046">
    <property type="protein sequence ID" value="GIH86417.1"/>
    <property type="molecule type" value="Genomic_DNA"/>
</dbReference>
<dbReference type="AlphaFoldDB" id="A0A8J3WF18"/>
<sequence>MATLERLRPVRRISSAQVGRVVSRLQVACRASTVAIAVRLSWASARNAAVAGWASTAVSQAAWERARAEAAGTAVNTCRRRGDHQVAWPGTEGADVRGRRAPGRPGRAARRGRADAAGGGLPGAPARGGGASGPVRLTGVPAAGPGRGRRFCRGRAA</sequence>
<name>A0A8J3WF18_PLARO</name>
<evidence type="ECO:0000313" key="2">
    <source>
        <dbReference type="EMBL" id="GIH86417.1"/>
    </source>
</evidence>
<dbReference type="Proteomes" id="UP000655044">
    <property type="component" value="Unassembled WGS sequence"/>
</dbReference>
<keyword evidence="3" id="KW-1185">Reference proteome</keyword>
<feature type="compositionally biased region" description="Basic residues" evidence="1">
    <location>
        <begin position="147"/>
        <end position="157"/>
    </location>
</feature>